<dbReference type="AlphaFoldDB" id="A0A0L7KI76"/>
<dbReference type="GO" id="GO:0003964">
    <property type="term" value="F:RNA-directed DNA polymerase activity"/>
    <property type="evidence" value="ECO:0007669"/>
    <property type="project" value="UniProtKB-KW"/>
</dbReference>
<gene>
    <name evidence="2" type="ORF">OBRU01_25020</name>
</gene>
<dbReference type="Proteomes" id="UP000037510">
    <property type="component" value="Unassembled WGS sequence"/>
</dbReference>
<sequence length="284" mass="32549">MELEEVKTMLRELRSCAELSSGRQTCSMPSEKKSEKYQEHEENTITSAPVPLISCASNRDSTSLKRTHRRSRSRSPGSRPDNTNELPPPLYRDMIVSAGVGSLQATYDRAPHEPRNNESFILVERKKRKRLSNYNGTAQRSNKLQVAELTSAVYVSRLNKSTTVDDIREYIREMGQECKNIDFLTQKKETDFNSFKVTVPRYNIGVFLNEGFWPQGVKFRLYREYTETWLQPHDLNFVHQINSEFGCIAKSSIDTSVGILRGRPYGGLAIMWNKAKFPNVSPVE</sequence>
<proteinExistence type="predicted"/>
<feature type="compositionally biased region" description="Basic and acidic residues" evidence="1">
    <location>
        <begin position="30"/>
        <end position="43"/>
    </location>
</feature>
<evidence type="ECO:0000256" key="1">
    <source>
        <dbReference type="SAM" id="MobiDB-lite"/>
    </source>
</evidence>
<accession>A0A0L7KI76</accession>
<keyword evidence="2" id="KW-0808">Transferase</keyword>
<evidence type="ECO:0000313" key="2">
    <source>
        <dbReference type="EMBL" id="KOB62775.1"/>
    </source>
</evidence>
<evidence type="ECO:0000313" key="3">
    <source>
        <dbReference type="Proteomes" id="UP000037510"/>
    </source>
</evidence>
<keyword evidence="3" id="KW-1185">Reference proteome</keyword>
<keyword evidence="2" id="KW-0695">RNA-directed DNA polymerase</keyword>
<dbReference type="STRING" id="104452.A0A0L7KI76"/>
<dbReference type="EMBL" id="JTDY01009760">
    <property type="protein sequence ID" value="KOB62775.1"/>
    <property type="molecule type" value="Genomic_DNA"/>
</dbReference>
<organism evidence="2 3">
    <name type="scientific">Operophtera brumata</name>
    <name type="common">Winter moth</name>
    <name type="synonym">Phalaena brumata</name>
    <dbReference type="NCBI Taxonomy" id="104452"/>
    <lineage>
        <taxon>Eukaryota</taxon>
        <taxon>Metazoa</taxon>
        <taxon>Ecdysozoa</taxon>
        <taxon>Arthropoda</taxon>
        <taxon>Hexapoda</taxon>
        <taxon>Insecta</taxon>
        <taxon>Pterygota</taxon>
        <taxon>Neoptera</taxon>
        <taxon>Endopterygota</taxon>
        <taxon>Lepidoptera</taxon>
        <taxon>Glossata</taxon>
        <taxon>Ditrysia</taxon>
        <taxon>Geometroidea</taxon>
        <taxon>Geometridae</taxon>
        <taxon>Larentiinae</taxon>
        <taxon>Operophtera</taxon>
    </lineage>
</organism>
<protein>
    <submittedName>
        <fullName evidence="2">Reverse transcriptase</fullName>
    </submittedName>
</protein>
<reference evidence="2 3" key="1">
    <citation type="journal article" date="2015" name="Genome Biol. Evol.">
        <title>The genome of winter moth (Operophtera brumata) provides a genomic perspective on sexual dimorphism and phenology.</title>
        <authorList>
            <person name="Derks M.F."/>
            <person name="Smit S."/>
            <person name="Salis L."/>
            <person name="Schijlen E."/>
            <person name="Bossers A."/>
            <person name="Mateman C."/>
            <person name="Pijl A.S."/>
            <person name="de Ridder D."/>
            <person name="Groenen M.A."/>
            <person name="Visser M.E."/>
            <person name="Megens H.J."/>
        </authorList>
    </citation>
    <scope>NUCLEOTIDE SEQUENCE [LARGE SCALE GENOMIC DNA]</scope>
    <source>
        <strain evidence="2">WM2013NL</strain>
        <tissue evidence="2">Head and thorax</tissue>
    </source>
</reference>
<feature type="non-terminal residue" evidence="2">
    <location>
        <position position="284"/>
    </location>
</feature>
<name>A0A0L7KI76_OPEBR</name>
<feature type="region of interest" description="Disordered" evidence="1">
    <location>
        <begin position="18"/>
        <end position="90"/>
    </location>
</feature>
<comment type="caution">
    <text evidence="2">The sequence shown here is derived from an EMBL/GenBank/DDBJ whole genome shotgun (WGS) entry which is preliminary data.</text>
</comment>
<keyword evidence="2" id="KW-0548">Nucleotidyltransferase</keyword>